<protein>
    <recommendedName>
        <fullName evidence="6">Regulatory protein ral2</fullName>
    </recommendedName>
</protein>
<dbReference type="EMBL" id="JAACJM010000111">
    <property type="protein sequence ID" value="KAF5345519.1"/>
    <property type="molecule type" value="Genomic_DNA"/>
</dbReference>
<feature type="compositionally biased region" description="Basic and acidic residues" evidence="3">
    <location>
        <begin position="852"/>
        <end position="871"/>
    </location>
</feature>
<proteinExistence type="predicted"/>
<evidence type="ECO:0000313" key="4">
    <source>
        <dbReference type="EMBL" id="KAF5345519.1"/>
    </source>
</evidence>
<feature type="compositionally biased region" description="Basic and acidic residues" evidence="3">
    <location>
        <begin position="879"/>
        <end position="890"/>
    </location>
</feature>
<sequence>MLHSIYDLTTQCRKTTGDVPAKLVGASTTVVGSKMYLFGGRLVTERRMVSDLYVFDLETFSWERIQAFPEDDVPKPRYFHSADAWNNQLIIFGGMSNQPDSPNPDELCVLNDVRFFDLNTRHWLSASQFPAPASDAFIPRARYAHLSSITSDQLFIIGGQDFFNTWLDDICVYDLLAKTWVERRDYPRHCGTYRSVAVSSHLRVRLPQEEARTHPGPSNSRFRDTPTPTADSTPTDSLIHLPYSAAPTEDHPSDIYLYSNYNFTDVKRELEVFSPLPDTDFTIQDRSSAMTGTTFPPGLRFPTGAILGNHLIIAGTYLAHSYQSFSIWVLDLASMTWSRIDPGKAVETGSWFRGCLWARSNKFLIFGNRNGNLVDDYNRRLLSWDHVAVVDLEAFGIYQSPPLKLDIRMQQLGLAALEDKMLADFEIICDDDRRINCSRKLLDDRWPWFREQRLKMLRSAKATSETLANSPMDVSLPNELANPEERPDPRLTPRSLHLSESYAVTTAFLQYFYTLSLITPLQHAPAVLSQLLILSVNYQLAHLESLVKHAMHRALSNSTSVGVYEVATLCGCRSLQIRALKTVMKRPSRREKDGGNGGRPPPDGDSHGGGPNGTDGYSGPNDKSISRPRGTSDARWRSNALENSANIYRTNQRQRRNPPASTSGSEDDQASSALLFTQPRRSPSMLKRPLSTVSITTDEEIHSIAAMMESAFAKEPVARPLHSRAKSYDSLDTVLDPYLTPLEQEYDNTDDGYAASIDSSGRWSHQGSTTSGPTEFELLSPSGEITRVYLPPTPLYPTFHLPTRQAHQHISVGDSSDTPSLKSSTSRSSLGSGYASPMTPGISDFSDSLPAIEERPIEDHDRESSCPERPENPTATSFDKPRPWATEKSENEKVAMIVHSTAEGTHPQRPLLSPIIMTTTTTSHHDESPTEFDRRFFSAPENSSPPGSPSREFAFPLPSLPHQPVSSPDVFMTPYKDSNPVGRFFRGKSSDDAVYDARGTKHQEKMDAKAVKVQEKKWRKEVAKARTENLAIQLKENARKREEAAQADALSSNSKEKKKKELNTLYRGMEGLGITL</sequence>
<comment type="caution">
    <text evidence="4">The sequence shown here is derived from an EMBL/GenBank/DDBJ whole genome shotgun (WGS) entry which is preliminary data.</text>
</comment>
<dbReference type="GO" id="GO:0005739">
    <property type="term" value="C:mitochondrion"/>
    <property type="evidence" value="ECO:0007669"/>
    <property type="project" value="TreeGrafter"/>
</dbReference>
<dbReference type="Gene3D" id="2.120.10.80">
    <property type="entry name" value="Kelch-type beta propeller"/>
    <property type="match status" value="2"/>
</dbReference>
<feature type="compositionally biased region" description="Low complexity" evidence="3">
    <location>
        <begin position="225"/>
        <end position="236"/>
    </location>
</feature>
<dbReference type="PANTHER" id="PTHR43503:SF2">
    <property type="entry name" value="NEGATIVE REGULATOR OF SPORULATION MDS3-RELATED"/>
    <property type="match status" value="1"/>
</dbReference>
<dbReference type="SUPFAM" id="SSF117281">
    <property type="entry name" value="Kelch motif"/>
    <property type="match status" value="1"/>
</dbReference>
<dbReference type="PANTHER" id="PTHR43503">
    <property type="entry name" value="MCG48959-RELATED"/>
    <property type="match status" value="1"/>
</dbReference>
<keyword evidence="5" id="KW-1185">Reference proteome</keyword>
<name>A0A8H5CQG2_9AGAR</name>
<dbReference type="AlphaFoldDB" id="A0A8H5CQG2"/>
<feature type="compositionally biased region" description="Polar residues" evidence="3">
    <location>
        <begin position="757"/>
        <end position="773"/>
    </location>
</feature>
<feature type="region of interest" description="Disordered" evidence="3">
    <location>
        <begin position="1037"/>
        <end position="1062"/>
    </location>
</feature>
<feature type="region of interest" description="Disordered" evidence="3">
    <location>
        <begin position="806"/>
        <end position="890"/>
    </location>
</feature>
<feature type="compositionally biased region" description="Low complexity" evidence="3">
    <location>
        <begin position="814"/>
        <end position="837"/>
    </location>
</feature>
<feature type="compositionally biased region" description="Polar residues" evidence="3">
    <location>
        <begin position="640"/>
        <end position="651"/>
    </location>
</feature>
<keyword evidence="2" id="KW-0677">Repeat</keyword>
<dbReference type="Proteomes" id="UP000559256">
    <property type="component" value="Unassembled WGS sequence"/>
</dbReference>
<dbReference type="GO" id="GO:0005829">
    <property type="term" value="C:cytosol"/>
    <property type="evidence" value="ECO:0007669"/>
    <property type="project" value="TreeGrafter"/>
</dbReference>
<dbReference type="OrthoDB" id="10001928at2759"/>
<feature type="region of interest" description="Disordered" evidence="3">
    <location>
        <begin position="743"/>
        <end position="778"/>
    </location>
</feature>
<evidence type="ECO:0000256" key="3">
    <source>
        <dbReference type="SAM" id="MobiDB-lite"/>
    </source>
</evidence>
<feature type="region of interest" description="Disordered" evidence="3">
    <location>
        <begin position="205"/>
        <end position="236"/>
    </location>
</feature>
<evidence type="ECO:0000256" key="2">
    <source>
        <dbReference type="ARBA" id="ARBA00022737"/>
    </source>
</evidence>
<dbReference type="GO" id="GO:0045454">
    <property type="term" value="P:cell redox homeostasis"/>
    <property type="evidence" value="ECO:0007669"/>
    <property type="project" value="TreeGrafter"/>
</dbReference>
<feature type="region of interest" description="Disordered" evidence="3">
    <location>
        <begin position="583"/>
        <end position="671"/>
    </location>
</feature>
<reference evidence="4 5" key="1">
    <citation type="journal article" date="2020" name="ISME J.">
        <title>Uncovering the hidden diversity of litter-decomposition mechanisms in mushroom-forming fungi.</title>
        <authorList>
            <person name="Floudas D."/>
            <person name="Bentzer J."/>
            <person name="Ahren D."/>
            <person name="Johansson T."/>
            <person name="Persson P."/>
            <person name="Tunlid A."/>
        </authorList>
    </citation>
    <scope>NUCLEOTIDE SEQUENCE [LARGE SCALE GENOMIC DNA]</scope>
    <source>
        <strain evidence="4 5">CBS 291.85</strain>
    </source>
</reference>
<dbReference type="InterPro" id="IPR011333">
    <property type="entry name" value="SKP1/BTB/POZ_sf"/>
</dbReference>
<evidence type="ECO:0000256" key="1">
    <source>
        <dbReference type="ARBA" id="ARBA00022441"/>
    </source>
</evidence>
<feature type="region of interest" description="Disordered" evidence="3">
    <location>
        <begin position="935"/>
        <end position="961"/>
    </location>
</feature>
<dbReference type="InterPro" id="IPR015915">
    <property type="entry name" value="Kelch-typ_b-propeller"/>
</dbReference>
<accession>A0A8H5CQG2</accession>
<gene>
    <name evidence="4" type="ORF">D9758_012010</name>
</gene>
<feature type="compositionally biased region" description="Polar residues" evidence="3">
    <location>
        <begin position="659"/>
        <end position="671"/>
    </location>
</feature>
<evidence type="ECO:0000313" key="5">
    <source>
        <dbReference type="Proteomes" id="UP000559256"/>
    </source>
</evidence>
<keyword evidence="1" id="KW-0880">Kelch repeat</keyword>
<feature type="region of interest" description="Disordered" evidence="3">
    <location>
        <begin position="462"/>
        <end position="493"/>
    </location>
</feature>
<dbReference type="Pfam" id="PF24681">
    <property type="entry name" value="Kelch_KLHDC2_KLHL20_DRC7"/>
    <property type="match status" value="1"/>
</dbReference>
<dbReference type="Gene3D" id="3.30.710.10">
    <property type="entry name" value="Potassium Channel Kv1.1, Chain A"/>
    <property type="match status" value="1"/>
</dbReference>
<evidence type="ECO:0008006" key="6">
    <source>
        <dbReference type="Google" id="ProtNLM"/>
    </source>
</evidence>
<organism evidence="4 5">
    <name type="scientific">Tetrapyrgos nigripes</name>
    <dbReference type="NCBI Taxonomy" id="182062"/>
    <lineage>
        <taxon>Eukaryota</taxon>
        <taxon>Fungi</taxon>
        <taxon>Dikarya</taxon>
        <taxon>Basidiomycota</taxon>
        <taxon>Agaricomycotina</taxon>
        <taxon>Agaricomycetes</taxon>
        <taxon>Agaricomycetidae</taxon>
        <taxon>Agaricales</taxon>
        <taxon>Marasmiineae</taxon>
        <taxon>Marasmiaceae</taxon>
        <taxon>Tetrapyrgos</taxon>
    </lineage>
</organism>